<dbReference type="PANTHER" id="PTHR13847">
    <property type="entry name" value="SARCOSINE DEHYDROGENASE-RELATED"/>
    <property type="match status" value="1"/>
</dbReference>
<dbReference type="PANTHER" id="PTHR13847:SF283">
    <property type="entry name" value="TRNA 5-METHYLAMINOMETHYL-2-THIOURIDINE BIOSYNTHESIS BIFUNCTIONAL PROTEIN MNMC"/>
    <property type="match status" value="1"/>
</dbReference>
<evidence type="ECO:0000256" key="9">
    <source>
        <dbReference type="ARBA" id="ARBA00023268"/>
    </source>
</evidence>
<keyword evidence="3" id="KW-0285">Flavoprotein</keyword>
<gene>
    <name evidence="11" type="primary">mnmC</name>
    <name evidence="11" type="ORF">IV454_11550</name>
</gene>
<keyword evidence="1" id="KW-0963">Cytoplasm</keyword>
<evidence type="ECO:0000259" key="10">
    <source>
        <dbReference type="Pfam" id="PF01266"/>
    </source>
</evidence>
<keyword evidence="7" id="KW-0274">FAD</keyword>
<evidence type="ECO:0000256" key="2">
    <source>
        <dbReference type="ARBA" id="ARBA00022603"/>
    </source>
</evidence>
<keyword evidence="9" id="KW-0511">Multifunctional enzyme</keyword>
<keyword evidence="8" id="KW-0560">Oxidoreductase</keyword>
<keyword evidence="5" id="KW-0949">S-adenosyl-L-methionine</keyword>
<dbReference type="InterPro" id="IPR036188">
    <property type="entry name" value="FAD/NAD-bd_sf"/>
</dbReference>
<keyword evidence="12" id="KW-1185">Reference proteome</keyword>
<evidence type="ECO:0000256" key="1">
    <source>
        <dbReference type="ARBA" id="ARBA00022490"/>
    </source>
</evidence>
<feature type="domain" description="FAD dependent oxidoreductase" evidence="10">
    <location>
        <begin position="174"/>
        <end position="526"/>
    </location>
</feature>
<keyword evidence="2 11" id="KW-0489">Methyltransferase</keyword>
<sequence>MARSASAKSGADAVNWQPAWGGRTHFVIFDAAYGDGAAFQQTLHAWRNDPRRPARLHYIALANEALPGFRRIPQVEDAVTLDLLTAPLDSALEQLSARLDAIWLRGAADAGTRFAHALGKLAEPGALLDADGLPHAQMATLARAGFAWEPGVQRAVFASRRPQAAPAPPRARHAIVIGAGLAGAAACERLCARGWKVTLIERHAQPAREASGNLAGITMPLLSKDDNLMTRLSRAAFLYAQAYWDRIGGNDIDSARCGVLQLARDPAHADVQRAIAASRAWPADFAEWLEAPAAGELLGAPAPDGAWLFRQGGWVRPASACGAMLTACGDALVRRFGAGKVTLEQRGAGWCAIDVAGEVLAQAPVVVLANGTGAADMPLAAGLPLSPVRGQVTHLAQGAAPALPFVLCREAYLTPAVGGWHSLGASYDDDADPALRQDSQDENLAKIGAMLGDLALGRAAPLQGRVGFRCVAPDRMPLAGALPDPDAASRIERLRDVPRHAGVYGLLGYASRGLTWAPLAAELLAAQLNGEPLPLEADLVAALDPARFLLRERRRGEVG</sequence>
<dbReference type="Gene3D" id="3.50.50.60">
    <property type="entry name" value="FAD/NAD(P)-binding domain"/>
    <property type="match status" value="1"/>
</dbReference>
<dbReference type="InterPro" id="IPR006076">
    <property type="entry name" value="FAD-dep_OxRdtase"/>
</dbReference>
<dbReference type="SUPFAM" id="SSF51905">
    <property type="entry name" value="FAD/NAD(P)-binding domain"/>
    <property type="match status" value="1"/>
</dbReference>
<keyword evidence="4 11" id="KW-0808">Transferase</keyword>
<name>A0AA48WHF0_9BURK</name>
<dbReference type="InterPro" id="IPR017610">
    <property type="entry name" value="tRNA_S-uridine_synth_MnmC_C"/>
</dbReference>
<dbReference type="EMBL" id="CP065053">
    <property type="protein sequence ID" value="QPI52071.1"/>
    <property type="molecule type" value="Genomic_DNA"/>
</dbReference>
<proteinExistence type="predicted"/>
<evidence type="ECO:0000256" key="6">
    <source>
        <dbReference type="ARBA" id="ARBA00022694"/>
    </source>
</evidence>
<dbReference type="NCBIfam" id="TIGR03197">
    <property type="entry name" value="MnmC_Cterm"/>
    <property type="match status" value="1"/>
</dbReference>
<evidence type="ECO:0000313" key="12">
    <source>
        <dbReference type="Proteomes" id="UP000662888"/>
    </source>
</evidence>
<evidence type="ECO:0000313" key="11">
    <source>
        <dbReference type="EMBL" id="QPI52071.1"/>
    </source>
</evidence>
<dbReference type="Pfam" id="PF01266">
    <property type="entry name" value="DAO"/>
    <property type="match status" value="1"/>
</dbReference>
<reference evidence="11 12" key="1">
    <citation type="submission" date="2020-11" db="EMBL/GenBank/DDBJ databases">
        <authorList>
            <person name="Sun Q."/>
        </authorList>
    </citation>
    <scope>NUCLEOTIDE SEQUENCE [LARGE SCALE GENOMIC DNA]</scope>
    <source>
        <strain evidence="11 12">P8398</strain>
    </source>
</reference>
<accession>A0AA48WHF0</accession>
<evidence type="ECO:0000256" key="4">
    <source>
        <dbReference type="ARBA" id="ARBA00022679"/>
    </source>
</evidence>
<dbReference type="Gene3D" id="3.30.9.10">
    <property type="entry name" value="D-Amino Acid Oxidase, subunit A, domain 2"/>
    <property type="match status" value="1"/>
</dbReference>
<dbReference type="EC" id="2.1.1.61" evidence="11"/>
<evidence type="ECO:0000256" key="5">
    <source>
        <dbReference type="ARBA" id="ARBA00022691"/>
    </source>
</evidence>
<keyword evidence="6" id="KW-0819">tRNA processing</keyword>
<dbReference type="Proteomes" id="UP000662888">
    <property type="component" value="Chromosome"/>
</dbReference>
<organism evidence="11 12">
    <name type="scientific">Massilia antarctica</name>
    <dbReference type="NCBI Taxonomy" id="2765360"/>
    <lineage>
        <taxon>Bacteria</taxon>
        <taxon>Pseudomonadati</taxon>
        <taxon>Pseudomonadota</taxon>
        <taxon>Betaproteobacteria</taxon>
        <taxon>Burkholderiales</taxon>
        <taxon>Oxalobacteraceae</taxon>
        <taxon>Telluria group</taxon>
        <taxon>Massilia</taxon>
    </lineage>
</organism>
<evidence type="ECO:0000256" key="8">
    <source>
        <dbReference type="ARBA" id="ARBA00023002"/>
    </source>
</evidence>
<dbReference type="GO" id="GO:0032259">
    <property type="term" value="P:methylation"/>
    <property type="evidence" value="ECO:0007669"/>
    <property type="project" value="UniProtKB-KW"/>
</dbReference>
<evidence type="ECO:0000256" key="3">
    <source>
        <dbReference type="ARBA" id="ARBA00022630"/>
    </source>
</evidence>
<dbReference type="GO" id="GO:0004808">
    <property type="term" value="F:tRNA (5-methylaminomethyl-2-thiouridylate)(34)-methyltransferase activity"/>
    <property type="evidence" value="ECO:0007669"/>
    <property type="project" value="UniProtKB-EC"/>
</dbReference>
<protein>
    <submittedName>
        <fullName evidence="11">FAD-dependent 5-carboxymethylaminomethyl-2-thiouridine(34) oxidoreductase MnmC</fullName>
        <ecNumber evidence="11">2.1.1.61</ecNumber>
    </submittedName>
</protein>
<evidence type="ECO:0000256" key="7">
    <source>
        <dbReference type="ARBA" id="ARBA00022827"/>
    </source>
</evidence>